<evidence type="ECO:0000259" key="6">
    <source>
        <dbReference type="Pfam" id="PF00753"/>
    </source>
</evidence>
<dbReference type="SUPFAM" id="SSF56281">
    <property type="entry name" value="Metallo-hydrolase/oxidoreductase"/>
    <property type="match status" value="1"/>
</dbReference>
<dbReference type="GO" id="GO:0046872">
    <property type="term" value="F:metal ion binding"/>
    <property type="evidence" value="ECO:0007669"/>
    <property type="project" value="UniProtKB-KW"/>
</dbReference>
<dbReference type="Gene3D" id="3.60.15.10">
    <property type="entry name" value="Ribonuclease Z/Hydroxyacylglutathione hydrolase-like"/>
    <property type="match status" value="1"/>
</dbReference>
<comment type="caution">
    <text evidence="7">The sequence shown here is derived from an EMBL/GenBank/DDBJ whole genome shotgun (WGS) entry which is preliminary data.</text>
</comment>
<sequence>MGWVLYDTGYDPEIGAATASFSMRLYARVMNVDVSRKTSVVAGLAKLGLRPEDISLVVLSHFHPDHIGGARLFAKSRFLCSRVGYESALRHPRRLGFRRDLLPDDFETRCDYVEDLSMVFDSLLSVFGKVYDLFGDGEVRCVLIDGHAPRQVACMLGGPDAACFLVSDAAWSSQAISRNCPPSSLTRWIHDDWKALLENLEKLHRLALSHPNWKFVPSHCRVSLEEAECRLVRSC</sequence>
<protein>
    <submittedName>
        <fullName evidence="7">MBL fold metallo-hydrolase</fullName>
    </submittedName>
</protein>
<keyword evidence="3" id="KW-0479">Metal-binding</keyword>
<evidence type="ECO:0000256" key="1">
    <source>
        <dbReference type="ARBA" id="ARBA00001947"/>
    </source>
</evidence>
<dbReference type="InterPro" id="IPR036866">
    <property type="entry name" value="RibonucZ/Hydroxyglut_hydro"/>
</dbReference>
<evidence type="ECO:0000313" key="8">
    <source>
        <dbReference type="Proteomes" id="UP000622317"/>
    </source>
</evidence>
<dbReference type="Proteomes" id="UP000622317">
    <property type="component" value="Unassembled WGS sequence"/>
</dbReference>
<keyword evidence="4" id="KW-0378">Hydrolase</keyword>
<keyword evidence="8" id="KW-1185">Reference proteome</keyword>
<comment type="cofactor">
    <cofactor evidence="1">
        <name>Zn(2+)</name>
        <dbReference type="ChEBI" id="CHEBI:29105"/>
    </cofactor>
</comment>
<dbReference type="PANTHER" id="PTHR42978">
    <property type="entry name" value="QUORUM-QUENCHING LACTONASE YTNP-RELATED-RELATED"/>
    <property type="match status" value="1"/>
</dbReference>
<accession>A0A927F9C5</accession>
<feature type="domain" description="Metallo-beta-lactamase" evidence="6">
    <location>
        <begin position="2"/>
        <end position="205"/>
    </location>
</feature>
<evidence type="ECO:0000256" key="4">
    <source>
        <dbReference type="ARBA" id="ARBA00022801"/>
    </source>
</evidence>
<dbReference type="AlphaFoldDB" id="A0A927F9C5"/>
<evidence type="ECO:0000313" key="7">
    <source>
        <dbReference type="EMBL" id="MBD5780887.1"/>
    </source>
</evidence>
<organism evidence="7 8">
    <name type="scientific">Pelagicoccus enzymogenes</name>
    <dbReference type="NCBI Taxonomy" id="2773457"/>
    <lineage>
        <taxon>Bacteria</taxon>
        <taxon>Pseudomonadati</taxon>
        <taxon>Verrucomicrobiota</taxon>
        <taxon>Opitutia</taxon>
        <taxon>Puniceicoccales</taxon>
        <taxon>Pelagicoccaceae</taxon>
        <taxon>Pelagicoccus</taxon>
    </lineage>
</organism>
<dbReference type="GO" id="GO:0016787">
    <property type="term" value="F:hydrolase activity"/>
    <property type="evidence" value="ECO:0007669"/>
    <property type="project" value="UniProtKB-KW"/>
</dbReference>
<dbReference type="InterPro" id="IPR001279">
    <property type="entry name" value="Metallo-B-lactamas"/>
</dbReference>
<evidence type="ECO:0000256" key="5">
    <source>
        <dbReference type="ARBA" id="ARBA00022833"/>
    </source>
</evidence>
<keyword evidence="5" id="KW-0862">Zinc</keyword>
<comment type="similarity">
    <text evidence="2">Belongs to the metallo-beta-lactamase superfamily.</text>
</comment>
<dbReference type="Pfam" id="PF00753">
    <property type="entry name" value="Lactamase_B"/>
    <property type="match status" value="1"/>
</dbReference>
<evidence type="ECO:0000256" key="3">
    <source>
        <dbReference type="ARBA" id="ARBA00022723"/>
    </source>
</evidence>
<evidence type="ECO:0000256" key="2">
    <source>
        <dbReference type="ARBA" id="ARBA00007749"/>
    </source>
</evidence>
<proteinExistence type="inferred from homology"/>
<name>A0A927F9C5_9BACT</name>
<dbReference type="PANTHER" id="PTHR42978:SF2">
    <property type="entry name" value="102 KBASES UNSTABLE REGION: FROM 1 TO 119443"/>
    <property type="match status" value="1"/>
</dbReference>
<dbReference type="InterPro" id="IPR051013">
    <property type="entry name" value="MBL_superfamily_lactonases"/>
</dbReference>
<dbReference type="EMBL" id="JACYFG010000038">
    <property type="protein sequence ID" value="MBD5780887.1"/>
    <property type="molecule type" value="Genomic_DNA"/>
</dbReference>
<gene>
    <name evidence="7" type="ORF">IEN85_15415</name>
</gene>
<reference evidence="7" key="1">
    <citation type="submission" date="2020-09" db="EMBL/GenBank/DDBJ databases">
        <title>Pelagicoccus enzymogenes sp. nov. with an EPS production, isolated from marine sediment.</title>
        <authorList>
            <person name="Feng X."/>
        </authorList>
    </citation>
    <scope>NUCLEOTIDE SEQUENCE</scope>
    <source>
        <strain evidence="7">NFK12</strain>
    </source>
</reference>